<reference evidence="1 2" key="1">
    <citation type="submission" date="2019-10" db="EMBL/GenBank/DDBJ databases">
        <authorList>
            <person name="Palmer J.M."/>
        </authorList>
    </citation>
    <scope>NUCLEOTIDE SEQUENCE [LARGE SCALE GENOMIC DNA]</scope>
    <source>
        <strain evidence="1 2">TWF506</strain>
    </source>
</reference>
<evidence type="ECO:0000313" key="1">
    <source>
        <dbReference type="EMBL" id="KAK6516725.1"/>
    </source>
</evidence>
<dbReference type="AlphaFoldDB" id="A0AAN8NMB7"/>
<organism evidence="1 2">
    <name type="scientific">Arthrobotrys conoides</name>
    <dbReference type="NCBI Taxonomy" id="74498"/>
    <lineage>
        <taxon>Eukaryota</taxon>
        <taxon>Fungi</taxon>
        <taxon>Dikarya</taxon>
        <taxon>Ascomycota</taxon>
        <taxon>Pezizomycotina</taxon>
        <taxon>Orbiliomycetes</taxon>
        <taxon>Orbiliales</taxon>
        <taxon>Orbiliaceae</taxon>
        <taxon>Arthrobotrys</taxon>
    </lineage>
</organism>
<accession>A0AAN8NMB7</accession>
<dbReference type="Proteomes" id="UP001307849">
    <property type="component" value="Unassembled WGS sequence"/>
</dbReference>
<evidence type="ECO:0000313" key="2">
    <source>
        <dbReference type="Proteomes" id="UP001307849"/>
    </source>
</evidence>
<proteinExistence type="predicted"/>
<keyword evidence="2" id="KW-1185">Reference proteome</keyword>
<comment type="caution">
    <text evidence="1">The sequence shown here is derived from an EMBL/GenBank/DDBJ whole genome shotgun (WGS) entry which is preliminary data.</text>
</comment>
<sequence>MPQATYFLEHQFVFSKTVSPAAGEIVLYTRRVTSSYLPAPQYLSKLPEPFDIPTATNGPFYHKVSLIYIYPHSPPGEAVVWVVGRPVNELDLPIENPSSRQPILPVPLEARIEAPEAPFPNYTIIPPPVPNSFAPPPPPSPIPTINQYSLPLAEPPNFPPLFPTVPTHSIQPLPPPEPDSGPTHDWVSKMCGCVWYAQVLADGSRVPFRTVYCEEPWCRWPVKYSLGSWTYTPTTQSWIRDFYRIRTWARS</sequence>
<dbReference type="EMBL" id="JAVHJM010000003">
    <property type="protein sequence ID" value="KAK6516725.1"/>
    <property type="molecule type" value="Genomic_DNA"/>
</dbReference>
<protein>
    <submittedName>
        <fullName evidence="1">Uncharacterized protein</fullName>
    </submittedName>
</protein>
<name>A0AAN8NMB7_9PEZI</name>
<gene>
    <name evidence="1" type="ORF">TWF506_006617</name>
</gene>